<organism evidence="2 3">
    <name type="scientific">Cytobacillus spartinae</name>
    <dbReference type="NCBI Taxonomy" id="3299023"/>
    <lineage>
        <taxon>Bacteria</taxon>
        <taxon>Bacillati</taxon>
        <taxon>Bacillota</taxon>
        <taxon>Bacilli</taxon>
        <taxon>Bacillales</taxon>
        <taxon>Bacillaceae</taxon>
        <taxon>Cytobacillus</taxon>
    </lineage>
</organism>
<evidence type="ECO:0000313" key="3">
    <source>
        <dbReference type="Proteomes" id="UP001601059"/>
    </source>
</evidence>
<keyword evidence="2" id="KW-0436">Ligase</keyword>
<proteinExistence type="predicted"/>
<dbReference type="PANTHER" id="PTHR12196:SF2">
    <property type="entry name" value="DIPHTHINE--AMMONIA LIGASE"/>
    <property type="match status" value="1"/>
</dbReference>
<reference evidence="2 3" key="1">
    <citation type="submission" date="2024-08" db="EMBL/GenBank/DDBJ databases">
        <title>Two novel Cytobacillus novel species.</title>
        <authorList>
            <person name="Liu G."/>
        </authorList>
    </citation>
    <scope>NUCLEOTIDE SEQUENCE [LARGE SCALE GENOMIC DNA]</scope>
    <source>
        <strain evidence="2 3">FJAT-54145</strain>
    </source>
</reference>
<dbReference type="EC" id="6.3.1.14" evidence="2"/>
<evidence type="ECO:0000259" key="1">
    <source>
        <dbReference type="Pfam" id="PF01902"/>
    </source>
</evidence>
<feature type="domain" description="Diphthamide synthase" evidence="1">
    <location>
        <begin position="5"/>
        <end position="210"/>
    </location>
</feature>
<dbReference type="InterPro" id="IPR014729">
    <property type="entry name" value="Rossmann-like_a/b/a_fold"/>
</dbReference>
<evidence type="ECO:0000313" key="2">
    <source>
        <dbReference type="EMBL" id="MFE8699226.1"/>
    </source>
</evidence>
<dbReference type="GO" id="GO:0017178">
    <property type="term" value="F:diphthine-ammonia ligase activity"/>
    <property type="evidence" value="ECO:0007669"/>
    <property type="project" value="UniProtKB-EC"/>
</dbReference>
<protein>
    <submittedName>
        <fullName evidence="2">Diphthine--ammonia ligase</fullName>
        <ecNumber evidence="2">6.3.1.14</ecNumber>
    </submittedName>
</protein>
<dbReference type="Gene3D" id="3.90.1490.10">
    <property type="entry name" value="putative n-type atp pyrophosphatase, domain 2"/>
    <property type="match status" value="1"/>
</dbReference>
<dbReference type="Pfam" id="PF01902">
    <property type="entry name" value="Diphthami_syn_2"/>
    <property type="match status" value="1"/>
</dbReference>
<dbReference type="RefSeq" id="WP_389357257.1">
    <property type="nucleotide sequence ID" value="NZ_JBIACK010000001.1"/>
</dbReference>
<dbReference type="EMBL" id="JBIACK010000001">
    <property type="protein sequence ID" value="MFE8699226.1"/>
    <property type="molecule type" value="Genomic_DNA"/>
</dbReference>
<dbReference type="InterPro" id="IPR030662">
    <property type="entry name" value="DPH6/MJ0570"/>
</dbReference>
<keyword evidence="3" id="KW-1185">Reference proteome</keyword>
<dbReference type="Proteomes" id="UP001601059">
    <property type="component" value="Unassembled WGS sequence"/>
</dbReference>
<dbReference type="SUPFAM" id="SSF52402">
    <property type="entry name" value="Adenine nucleotide alpha hydrolases-like"/>
    <property type="match status" value="1"/>
</dbReference>
<gene>
    <name evidence="2" type="ORF">ACFYKX_01180</name>
</gene>
<dbReference type="NCBIfam" id="TIGR00290">
    <property type="entry name" value="MJ0570_dom"/>
    <property type="match status" value="1"/>
</dbReference>
<accession>A0ABW6K4Z4</accession>
<dbReference type="InterPro" id="IPR002761">
    <property type="entry name" value="Diphthami_syn_dom"/>
</dbReference>
<comment type="caution">
    <text evidence="2">The sequence shown here is derived from an EMBL/GenBank/DDBJ whole genome shotgun (WGS) entry which is preliminary data.</text>
</comment>
<dbReference type="CDD" id="cd01994">
    <property type="entry name" value="AANH_PF0828-like"/>
    <property type="match status" value="1"/>
</dbReference>
<name>A0ABW6K4Z4_9BACI</name>
<sequence length="225" mass="25603">MNKRLALSWSGGKDGCMALHTLVQQGYTIACLVTTVPAEMGRTFGHGDRTEMIQLQAEALNIPVHFIECTFKSYTDRFVESLSKLKEEYQLTGIAFGDLYMDEHRDWGESVAKRAGVDAIYPLWMKQDESEVALKKFVESGYEAVVIRVREELVDEAWLGRKVDSSFYHDIIKMNICPMGEAGEYHTYVFNGPLFKKKIKLGEPSIVEYESSKKVEFDSFILTNS</sequence>
<dbReference type="Gene3D" id="3.40.50.620">
    <property type="entry name" value="HUPs"/>
    <property type="match status" value="1"/>
</dbReference>
<dbReference type="PANTHER" id="PTHR12196">
    <property type="entry name" value="DOMAIN OF UNKNOWN FUNCTION 71 DUF71 -CONTAINING PROTEIN"/>
    <property type="match status" value="1"/>
</dbReference>